<dbReference type="WBParaSite" id="jg7295">
    <property type="protein sequence ID" value="jg7295"/>
    <property type="gene ID" value="jg7295"/>
</dbReference>
<accession>A0A915ELY7</accession>
<evidence type="ECO:0000313" key="2">
    <source>
        <dbReference type="WBParaSite" id="jg7295"/>
    </source>
</evidence>
<protein>
    <submittedName>
        <fullName evidence="2">Uncharacterized protein</fullName>
    </submittedName>
</protein>
<sequence>MEMKHPTSETPTYTSNENMSNREVVEEYFARETDQNIVRLIKSLTDADRHCRMTLETLLADDFLNLVEEGNPSQSKAKLLGTSWPVSSLNMEVSMVCIRNSPVAVANLLTILSWGAAITDKKLISMMLWHTRMLPRSAIPPRNKEQICD</sequence>
<name>A0A915ELY7_9BILA</name>
<organism evidence="1 2">
    <name type="scientific">Ditylenchus dipsaci</name>
    <dbReference type="NCBI Taxonomy" id="166011"/>
    <lineage>
        <taxon>Eukaryota</taxon>
        <taxon>Metazoa</taxon>
        <taxon>Ecdysozoa</taxon>
        <taxon>Nematoda</taxon>
        <taxon>Chromadorea</taxon>
        <taxon>Rhabditida</taxon>
        <taxon>Tylenchina</taxon>
        <taxon>Tylenchomorpha</taxon>
        <taxon>Sphaerularioidea</taxon>
        <taxon>Anguinidae</taxon>
        <taxon>Anguininae</taxon>
        <taxon>Ditylenchus</taxon>
    </lineage>
</organism>
<evidence type="ECO:0000313" key="1">
    <source>
        <dbReference type="Proteomes" id="UP000887574"/>
    </source>
</evidence>
<dbReference type="AlphaFoldDB" id="A0A915ELY7"/>
<reference evidence="2" key="1">
    <citation type="submission" date="2022-11" db="UniProtKB">
        <authorList>
            <consortium name="WormBaseParasite"/>
        </authorList>
    </citation>
    <scope>IDENTIFICATION</scope>
</reference>
<proteinExistence type="predicted"/>
<keyword evidence="1" id="KW-1185">Reference proteome</keyword>
<dbReference type="Proteomes" id="UP000887574">
    <property type="component" value="Unplaced"/>
</dbReference>